<dbReference type="RefSeq" id="WP_185270312.1">
    <property type="nucleotide sequence ID" value="NZ_CP055156.1"/>
</dbReference>
<evidence type="ECO:0000313" key="16">
    <source>
        <dbReference type="EMBL" id="QNF33830.1"/>
    </source>
</evidence>
<dbReference type="KEGG" id="aswu:HUW51_14280"/>
<feature type="repeat" description="CXXCXGXG motif" evidence="12">
    <location>
        <begin position="194"/>
        <end position="201"/>
    </location>
</feature>
<comment type="function">
    <text evidence="9 12">Participates actively in the response to hyperosmotic and heat shock by preventing the aggregation of stress-denatured proteins and by disaggregating proteins, also in an autonomous, DnaK-independent fashion. Unfolded proteins bind initially to DnaJ; upon interaction with the DnaJ-bound protein, DnaK hydrolyzes its bound ATP, resulting in the formation of a stable complex. GrpE releases ADP from DnaK; ATP binding to DnaK triggers the release of the substrate protein, thus completing the reaction cycle. Several rounds of ATP-dependent interactions between DnaJ, DnaK and GrpE are required for fully efficient folding. Also involved, together with DnaK and GrpE, in the DNA replication of plasmids through activation of initiation proteins.</text>
</comment>
<evidence type="ECO:0000256" key="6">
    <source>
        <dbReference type="ARBA" id="ARBA00022833"/>
    </source>
</evidence>
<evidence type="ECO:0000256" key="10">
    <source>
        <dbReference type="ARBA" id="ARBA00061004"/>
    </source>
</evidence>
<evidence type="ECO:0000256" key="3">
    <source>
        <dbReference type="ARBA" id="ARBA00022723"/>
    </source>
</evidence>
<keyword evidence="4 12" id="KW-0677">Repeat</keyword>
<evidence type="ECO:0000256" key="9">
    <source>
        <dbReference type="ARBA" id="ARBA00053423"/>
    </source>
</evidence>
<dbReference type="FunFam" id="1.10.287.110:FF:000034">
    <property type="entry name" value="Chaperone protein DnaJ"/>
    <property type="match status" value="1"/>
</dbReference>
<dbReference type="GO" id="GO:0006260">
    <property type="term" value="P:DNA replication"/>
    <property type="evidence" value="ECO:0007669"/>
    <property type="project" value="UniProtKB-KW"/>
</dbReference>
<dbReference type="InterPro" id="IPR036869">
    <property type="entry name" value="J_dom_sf"/>
</dbReference>
<organism evidence="16 17">
    <name type="scientific">Adhaeribacter swui</name>
    <dbReference type="NCBI Taxonomy" id="2086471"/>
    <lineage>
        <taxon>Bacteria</taxon>
        <taxon>Pseudomonadati</taxon>
        <taxon>Bacteroidota</taxon>
        <taxon>Cytophagia</taxon>
        <taxon>Cytophagales</taxon>
        <taxon>Hymenobacteraceae</taxon>
        <taxon>Adhaeribacter</taxon>
    </lineage>
</organism>
<dbReference type="AlphaFoldDB" id="A0A7G7G9J6"/>
<dbReference type="PROSITE" id="PS50076">
    <property type="entry name" value="DNAJ_2"/>
    <property type="match status" value="1"/>
</dbReference>
<evidence type="ECO:0000313" key="17">
    <source>
        <dbReference type="Proteomes" id="UP000515237"/>
    </source>
</evidence>
<dbReference type="SMART" id="SM00271">
    <property type="entry name" value="DnaJ"/>
    <property type="match status" value="1"/>
</dbReference>
<feature type="repeat" description="CXXCXGXG motif" evidence="12">
    <location>
        <begin position="168"/>
        <end position="175"/>
    </location>
</feature>
<dbReference type="CDD" id="cd06257">
    <property type="entry name" value="DnaJ"/>
    <property type="match status" value="1"/>
</dbReference>
<feature type="domain" description="J" evidence="14">
    <location>
        <begin position="5"/>
        <end position="70"/>
    </location>
</feature>
<dbReference type="InterPro" id="IPR018253">
    <property type="entry name" value="DnaJ_domain_CS"/>
</dbReference>
<feature type="binding site" evidence="12">
    <location>
        <position position="154"/>
    </location>
    <ligand>
        <name>Zn(2+)</name>
        <dbReference type="ChEBI" id="CHEBI:29105"/>
        <label>1</label>
    </ligand>
</feature>
<keyword evidence="6 12" id="KW-0862">Zinc</keyword>
<evidence type="ECO:0000256" key="1">
    <source>
        <dbReference type="ARBA" id="ARBA00022490"/>
    </source>
</evidence>
<evidence type="ECO:0000259" key="14">
    <source>
        <dbReference type="PROSITE" id="PS50076"/>
    </source>
</evidence>
<dbReference type="PROSITE" id="PS51188">
    <property type="entry name" value="ZF_CR"/>
    <property type="match status" value="1"/>
</dbReference>
<evidence type="ECO:0000256" key="8">
    <source>
        <dbReference type="ARBA" id="ARBA00023186"/>
    </source>
</evidence>
<accession>A0A7G7G9J6</accession>
<evidence type="ECO:0000256" key="4">
    <source>
        <dbReference type="ARBA" id="ARBA00022737"/>
    </source>
</evidence>
<dbReference type="NCBIfam" id="NF008035">
    <property type="entry name" value="PRK10767.1"/>
    <property type="match status" value="1"/>
</dbReference>
<dbReference type="Pfam" id="PF00226">
    <property type="entry name" value="DnaJ"/>
    <property type="match status" value="1"/>
</dbReference>
<dbReference type="CDD" id="cd10719">
    <property type="entry name" value="DnaJ_zf"/>
    <property type="match status" value="1"/>
</dbReference>
<feature type="domain" description="CR-type" evidence="15">
    <location>
        <begin position="138"/>
        <end position="220"/>
    </location>
</feature>
<dbReference type="EMBL" id="CP055156">
    <property type="protein sequence ID" value="QNF33830.1"/>
    <property type="molecule type" value="Genomic_DNA"/>
</dbReference>
<dbReference type="FunFam" id="2.10.230.10:FF:000002">
    <property type="entry name" value="Molecular chaperone DnaJ"/>
    <property type="match status" value="1"/>
</dbReference>
<feature type="repeat" description="CXXCXGXG motif" evidence="12">
    <location>
        <begin position="208"/>
        <end position="215"/>
    </location>
</feature>
<feature type="binding site" evidence="12">
    <location>
        <position position="168"/>
    </location>
    <ligand>
        <name>Zn(2+)</name>
        <dbReference type="ChEBI" id="CHEBI:29105"/>
        <label>2</label>
    </ligand>
</feature>
<dbReference type="Proteomes" id="UP000515237">
    <property type="component" value="Chromosome"/>
</dbReference>
<dbReference type="PROSITE" id="PS00636">
    <property type="entry name" value="DNAJ_1"/>
    <property type="match status" value="1"/>
</dbReference>
<dbReference type="HAMAP" id="MF_01152">
    <property type="entry name" value="DnaJ"/>
    <property type="match status" value="1"/>
</dbReference>
<dbReference type="GO" id="GO:0042026">
    <property type="term" value="P:protein refolding"/>
    <property type="evidence" value="ECO:0007669"/>
    <property type="project" value="TreeGrafter"/>
</dbReference>
<evidence type="ECO:0000256" key="13">
    <source>
        <dbReference type="PROSITE-ProRule" id="PRU00546"/>
    </source>
</evidence>
<dbReference type="PANTHER" id="PTHR43096:SF48">
    <property type="entry name" value="CHAPERONE PROTEIN DNAJ"/>
    <property type="match status" value="1"/>
</dbReference>
<comment type="similarity">
    <text evidence="10 12">Belongs to the DnaJ family.</text>
</comment>
<sequence>MAKRDYYEVLGVSKSASADEIKKAYRKIAIKFHPDKNPDDPTAEDKFKEAAEAYEVLSDQEKRGRYDQYGHQGVNGNGGYGHMNMEDIFSQFGDIFGNGGGSPFDSFFGGGRSGGRRVRKGTNLRIKLKLDLEEIANGVEKKIKVKRYVACNACGGNGSKNGTALQTCSGCQGTGQVKKVVNTMLGQMVSTSTCPVCDGEGQKVSQNCDVCHGEGRELKEEVIAINVPAGVGDGMQLSMSGKGNVPQRGGIAGDLLIQIEEEAHPLLKREGNNVVFEQYISFVDAVLGANIEVPTIEGKVKIKIDPGTQGGKILRLRGKGIKDINGYGKGDQLIHINVWTPKNVTSDERQILEKLRSSDNFVPNPGKNEKGFFEKMKEYFQ</sequence>
<dbReference type="GO" id="GO:0009408">
    <property type="term" value="P:response to heat"/>
    <property type="evidence" value="ECO:0007669"/>
    <property type="project" value="InterPro"/>
</dbReference>
<feature type="zinc finger region" description="CR-type" evidence="13">
    <location>
        <begin position="138"/>
        <end position="220"/>
    </location>
</feature>
<dbReference type="SUPFAM" id="SSF57938">
    <property type="entry name" value="DnaJ/Hsp40 cysteine-rich domain"/>
    <property type="match status" value="1"/>
</dbReference>
<proteinExistence type="inferred from homology"/>
<feature type="binding site" evidence="12">
    <location>
        <position position="208"/>
    </location>
    <ligand>
        <name>Zn(2+)</name>
        <dbReference type="ChEBI" id="CHEBI:29105"/>
        <label>1</label>
    </ligand>
</feature>
<dbReference type="Pfam" id="PF00684">
    <property type="entry name" value="DnaJ_CXXCXGXG"/>
    <property type="match status" value="1"/>
</dbReference>
<dbReference type="InterPro" id="IPR001305">
    <property type="entry name" value="HSP_DnaJ_Cys-rich_dom"/>
</dbReference>
<dbReference type="Pfam" id="PF01556">
    <property type="entry name" value="DnaJ_C"/>
    <property type="match status" value="1"/>
</dbReference>
<evidence type="ECO:0000256" key="5">
    <source>
        <dbReference type="ARBA" id="ARBA00022771"/>
    </source>
</evidence>
<comment type="cofactor">
    <cofactor evidence="12">
        <name>Zn(2+)</name>
        <dbReference type="ChEBI" id="CHEBI:29105"/>
    </cofactor>
    <text evidence="12">Binds 2 Zn(2+) ions per monomer.</text>
</comment>
<keyword evidence="3 12" id="KW-0479">Metal-binding</keyword>
<dbReference type="InterPro" id="IPR036410">
    <property type="entry name" value="HSP_DnaJ_Cys-rich_dom_sf"/>
</dbReference>
<evidence type="ECO:0000256" key="7">
    <source>
        <dbReference type="ARBA" id="ARBA00023016"/>
    </source>
</evidence>
<dbReference type="GO" id="GO:0005524">
    <property type="term" value="F:ATP binding"/>
    <property type="evidence" value="ECO:0007669"/>
    <property type="project" value="InterPro"/>
</dbReference>
<keyword evidence="2 12" id="KW-0235">DNA replication</keyword>
<dbReference type="GO" id="GO:0051082">
    <property type="term" value="F:unfolded protein binding"/>
    <property type="evidence" value="ECO:0007669"/>
    <property type="project" value="UniProtKB-UniRule"/>
</dbReference>
<evidence type="ECO:0000256" key="12">
    <source>
        <dbReference type="HAMAP-Rule" id="MF_01152"/>
    </source>
</evidence>
<evidence type="ECO:0000256" key="11">
    <source>
        <dbReference type="ARBA" id="ARBA00067609"/>
    </source>
</evidence>
<evidence type="ECO:0000259" key="15">
    <source>
        <dbReference type="PROSITE" id="PS51188"/>
    </source>
</evidence>
<dbReference type="SUPFAM" id="SSF46565">
    <property type="entry name" value="Chaperone J-domain"/>
    <property type="match status" value="1"/>
</dbReference>
<feature type="binding site" evidence="12">
    <location>
        <position position="194"/>
    </location>
    <ligand>
        <name>Zn(2+)</name>
        <dbReference type="ChEBI" id="CHEBI:29105"/>
        <label>2</label>
    </ligand>
</feature>
<feature type="binding site" evidence="12">
    <location>
        <position position="211"/>
    </location>
    <ligand>
        <name>Zn(2+)</name>
        <dbReference type="ChEBI" id="CHEBI:29105"/>
        <label>1</label>
    </ligand>
</feature>
<dbReference type="GO" id="GO:0031072">
    <property type="term" value="F:heat shock protein binding"/>
    <property type="evidence" value="ECO:0007669"/>
    <property type="project" value="InterPro"/>
</dbReference>
<dbReference type="PRINTS" id="PR00625">
    <property type="entry name" value="JDOMAIN"/>
</dbReference>
<keyword evidence="8 12" id="KW-0143">Chaperone</keyword>
<dbReference type="PANTHER" id="PTHR43096">
    <property type="entry name" value="DNAJ HOMOLOG 1, MITOCHONDRIAL-RELATED"/>
    <property type="match status" value="1"/>
</dbReference>
<keyword evidence="1 12" id="KW-0963">Cytoplasm</keyword>
<evidence type="ECO:0000256" key="2">
    <source>
        <dbReference type="ARBA" id="ARBA00022705"/>
    </source>
</evidence>
<dbReference type="FunFam" id="2.60.260.20:FF:000005">
    <property type="entry name" value="Chaperone protein dnaJ 1, mitochondrial"/>
    <property type="match status" value="1"/>
</dbReference>
<feature type="binding site" evidence="12">
    <location>
        <position position="197"/>
    </location>
    <ligand>
        <name>Zn(2+)</name>
        <dbReference type="ChEBI" id="CHEBI:29105"/>
        <label>2</label>
    </ligand>
</feature>
<feature type="binding site" evidence="12">
    <location>
        <position position="151"/>
    </location>
    <ligand>
        <name>Zn(2+)</name>
        <dbReference type="ChEBI" id="CHEBI:29105"/>
        <label>1</label>
    </ligand>
</feature>
<dbReference type="InterPro" id="IPR012724">
    <property type="entry name" value="DnaJ"/>
</dbReference>
<dbReference type="SUPFAM" id="SSF49493">
    <property type="entry name" value="HSP40/DnaJ peptide-binding domain"/>
    <property type="match status" value="2"/>
</dbReference>
<dbReference type="GO" id="GO:0005737">
    <property type="term" value="C:cytoplasm"/>
    <property type="evidence" value="ECO:0007669"/>
    <property type="project" value="UniProtKB-SubCell"/>
</dbReference>
<feature type="repeat" description="CXXCXGXG motif" evidence="12">
    <location>
        <begin position="151"/>
        <end position="158"/>
    </location>
</feature>
<dbReference type="InterPro" id="IPR002939">
    <property type="entry name" value="DnaJ_C"/>
</dbReference>
<gene>
    <name evidence="12 16" type="primary">dnaJ</name>
    <name evidence="16" type="ORF">HUW51_14280</name>
</gene>
<dbReference type="InterPro" id="IPR001623">
    <property type="entry name" value="DnaJ_domain"/>
</dbReference>
<reference evidence="16 17" key="1">
    <citation type="journal article" date="2018" name="Int. J. Syst. Evol. Microbiol.">
        <title>Adhaeribacter swui sp. nov., isolated from wet mud.</title>
        <authorList>
            <person name="Kim D.U."/>
            <person name="Kim K.W."/>
            <person name="Kang M.S."/>
            <person name="Kim J.Y."/>
            <person name="Jang J.H."/>
            <person name="Kim M.K."/>
        </authorList>
    </citation>
    <scope>NUCLEOTIDE SEQUENCE [LARGE SCALE GENOMIC DNA]</scope>
    <source>
        <strain evidence="16 17">KCTC 52873</strain>
    </source>
</reference>
<dbReference type="Gene3D" id="2.60.260.20">
    <property type="entry name" value="Urease metallochaperone UreE, N-terminal domain"/>
    <property type="match status" value="2"/>
</dbReference>
<name>A0A7G7G9J6_9BACT</name>
<comment type="subunit">
    <text evidence="12">Homodimer.</text>
</comment>
<dbReference type="InterPro" id="IPR008971">
    <property type="entry name" value="HSP40/DnaJ_pept-bd"/>
</dbReference>
<comment type="subcellular location">
    <subcellularLocation>
        <location evidence="12">Cytoplasm</location>
    </subcellularLocation>
</comment>
<dbReference type="Gene3D" id="2.10.230.10">
    <property type="entry name" value="Heat shock protein DnaJ, cysteine-rich domain"/>
    <property type="match status" value="1"/>
</dbReference>
<keyword evidence="5 12" id="KW-0863">Zinc-finger</keyword>
<keyword evidence="7 12" id="KW-0346">Stress response</keyword>
<dbReference type="GO" id="GO:0008270">
    <property type="term" value="F:zinc ion binding"/>
    <property type="evidence" value="ECO:0007669"/>
    <property type="project" value="UniProtKB-UniRule"/>
</dbReference>
<comment type="domain">
    <text evidence="12">The J domain is necessary and sufficient to stimulate DnaK ATPase activity. Zinc center 1 plays an important role in the autonomous, DnaK-independent chaperone activity of DnaJ. Zinc center 2 is essential for interaction with DnaK and for DnaJ activity.</text>
</comment>
<dbReference type="NCBIfam" id="TIGR02349">
    <property type="entry name" value="DnaJ_bact"/>
    <property type="match status" value="1"/>
</dbReference>
<dbReference type="Gene3D" id="1.10.287.110">
    <property type="entry name" value="DnaJ domain"/>
    <property type="match status" value="1"/>
</dbReference>
<dbReference type="CDD" id="cd10747">
    <property type="entry name" value="DnaJ_C"/>
    <property type="match status" value="1"/>
</dbReference>
<keyword evidence="17" id="KW-1185">Reference proteome</keyword>
<protein>
    <recommendedName>
        <fullName evidence="11 12">Chaperone protein DnaJ</fullName>
    </recommendedName>
</protein>
<feature type="binding site" evidence="12">
    <location>
        <position position="171"/>
    </location>
    <ligand>
        <name>Zn(2+)</name>
        <dbReference type="ChEBI" id="CHEBI:29105"/>
        <label>2</label>
    </ligand>
</feature>